<dbReference type="Proteomes" id="UP000694392">
    <property type="component" value="Unplaced"/>
</dbReference>
<proteinExistence type="predicted"/>
<protein>
    <submittedName>
        <fullName evidence="2">Uncharacterized protein</fullName>
    </submittedName>
</protein>
<evidence type="ECO:0000313" key="3">
    <source>
        <dbReference type="Proteomes" id="UP000694392"/>
    </source>
</evidence>
<evidence type="ECO:0000256" key="1">
    <source>
        <dbReference type="SAM" id="MobiDB-lite"/>
    </source>
</evidence>
<sequence>MLPGCPLWPCRADRPHLQSSPVNWVEKAAACYALRAVPGFNPSKPSRCKPHARRAAAAAWGSPVTFFLSIPETAVNIGYSCNMLYDAMKEIFVIAGHTSDDVLRELRDARRKMKPDSFSESDESNVQVENPNSSRVLPEEQANGEYALVINGHSLPPTLEWGSAGRRGCRPYSPATSPSPSSATCSACSWSTAAGPTSGCASSSATSSTRTLPSRSFTSGMDSSLASPHRLCTTSGSSLFTTWCTPPCRCWG</sequence>
<feature type="compositionally biased region" description="Low complexity" evidence="1">
    <location>
        <begin position="198"/>
        <end position="219"/>
    </location>
</feature>
<feature type="region of interest" description="Disordered" evidence="1">
    <location>
        <begin position="113"/>
        <end position="138"/>
    </location>
</feature>
<evidence type="ECO:0000313" key="2">
    <source>
        <dbReference type="Ensembl" id="ENSSPUP00000013722.1"/>
    </source>
</evidence>
<dbReference type="GeneTree" id="ENSGT00940000161917"/>
<dbReference type="Ensembl" id="ENSSPUT00000014636.1">
    <property type="protein sequence ID" value="ENSSPUP00000013722.1"/>
    <property type="gene ID" value="ENSSPUG00000010571.1"/>
</dbReference>
<accession>A0A8D0H350</accession>
<organism evidence="2 3">
    <name type="scientific">Sphenodon punctatus</name>
    <name type="common">Tuatara</name>
    <name type="synonym">Hatteria punctata</name>
    <dbReference type="NCBI Taxonomy" id="8508"/>
    <lineage>
        <taxon>Eukaryota</taxon>
        <taxon>Metazoa</taxon>
        <taxon>Chordata</taxon>
        <taxon>Craniata</taxon>
        <taxon>Vertebrata</taxon>
        <taxon>Euteleostomi</taxon>
        <taxon>Lepidosauria</taxon>
        <taxon>Sphenodontia</taxon>
        <taxon>Sphenodontidae</taxon>
        <taxon>Sphenodon</taxon>
    </lineage>
</organism>
<dbReference type="AlphaFoldDB" id="A0A8D0H350"/>
<keyword evidence="3" id="KW-1185">Reference proteome</keyword>
<feature type="region of interest" description="Disordered" evidence="1">
    <location>
        <begin position="198"/>
        <end position="227"/>
    </location>
</feature>
<name>A0A8D0H350_SPHPU</name>
<reference evidence="2" key="2">
    <citation type="submission" date="2025-09" db="UniProtKB">
        <authorList>
            <consortium name="Ensembl"/>
        </authorList>
    </citation>
    <scope>IDENTIFICATION</scope>
</reference>
<feature type="compositionally biased region" description="Polar residues" evidence="1">
    <location>
        <begin position="124"/>
        <end position="135"/>
    </location>
</feature>
<reference evidence="2" key="1">
    <citation type="submission" date="2025-08" db="UniProtKB">
        <authorList>
            <consortium name="Ensembl"/>
        </authorList>
    </citation>
    <scope>IDENTIFICATION</scope>
</reference>